<dbReference type="Pfam" id="PF12937">
    <property type="entry name" value="F-box-like"/>
    <property type="match status" value="1"/>
</dbReference>
<evidence type="ECO:0000313" key="4">
    <source>
        <dbReference type="RefSeq" id="XP_010923972.1"/>
    </source>
</evidence>
<feature type="region of interest" description="Disordered" evidence="1">
    <location>
        <begin position="204"/>
        <end position="230"/>
    </location>
</feature>
<feature type="domain" description="F-box" evidence="2">
    <location>
        <begin position="11"/>
        <end position="57"/>
    </location>
</feature>
<dbReference type="Proteomes" id="UP000504607">
    <property type="component" value="Chromosome 6"/>
</dbReference>
<name>A0A6I9RD19_ELAGV</name>
<dbReference type="PANTHER" id="PTHR32278:SF111">
    <property type="entry name" value="F-BOX PROTEIN PP2-B12-RELATED"/>
    <property type="match status" value="1"/>
</dbReference>
<dbReference type="InterPro" id="IPR036047">
    <property type="entry name" value="F-box-like_dom_sf"/>
</dbReference>
<dbReference type="Pfam" id="PF14299">
    <property type="entry name" value="PP2"/>
    <property type="match status" value="1"/>
</dbReference>
<keyword evidence="3" id="KW-1185">Reference proteome</keyword>
<dbReference type="CDD" id="cd22162">
    <property type="entry name" value="F-box_AtSKIP3-like"/>
    <property type="match status" value="1"/>
</dbReference>
<dbReference type="SUPFAM" id="SSF81383">
    <property type="entry name" value="F-box domain"/>
    <property type="match status" value="1"/>
</dbReference>
<dbReference type="AlphaFoldDB" id="A0A6I9RD19"/>
<dbReference type="RefSeq" id="XP_010923972.1">
    <property type="nucleotide sequence ID" value="XM_010925670.3"/>
</dbReference>
<dbReference type="InParanoid" id="A0A6I9RD19"/>
<accession>A0A6I9RD19</accession>
<dbReference type="OrthoDB" id="1927826at2759"/>
<dbReference type="SMART" id="SM00256">
    <property type="entry name" value="FBOX"/>
    <property type="match status" value="1"/>
</dbReference>
<protein>
    <submittedName>
        <fullName evidence="4">F-box protein PP2-B11-like</fullName>
    </submittedName>
</protein>
<gene>
    <name evidence="4" type="primary">LOC105046917</name>
</gene>
<proteinExistence type="predicted"/>
<evidence type="ECO:0000259" key="2">
    <source>
        <dbReference type="PROSITE" id="PS50181"/>
    </source>
</evidence>
<organism evidence="3 4">
    <name type="scientific">Elaeis guineensis var. tenera</name>
    <name type="common">Oil palm</name>
    <dbReference type="NCBI Taxonomy" id="51953"/>
    <lineage>
        <taxon>Eukaryota</taxon>
        <taxon>Viridiplantae</taxon>
        <taxon>Streptophyta</taxon>
        <taxon>Embryophyta</taxon>
        <taxon>Tracheophyta</taxon>
        <taxon>Spermatophyta</taxon>
        <taxon>Magnoliopsida</taxon>
        <taxon>Liliopsida</taxon>
        <taxon>Arecaceae</taxon>
        <taxon>Arecoideae</taxon>
        <taxon>Cocoseae</taxon>
        <taxon>Elaeidinae</taxon>
        <taxon>Elaeis</taxon>
    </lineage>
</organism>
<dbReference type="FunCoup" id="A0A6I9RD19">
    <property type="interactions" value="828"/>
</dbReference>
<reference evidence="4" key="1">
    <citation type="submission" date="2025-08" db="UniProtKB">
        <authorList>
            <consortium name="RefSeq"/>
        </authorList>
    </citation>
    <scope>IDENTIFICATION</scope>
</reference>
<evidence type="ECO:0000313" key="3">
    <source>
        <dbReference type="Proteomes" id="UP000504607"/>
    </source>
</evidence>
<dbReference type="GeneID" id="105046917"/>
<dbReference type="Gene3D" id="1.20.1280.50">
    <property type="match status" value="1"/>
</dbReference>
<sequence length="284" mass="32008">MARRQEESEGGGYIGRLPEECISHVLSFTTPRDACRSALVSAAFHSAASSDALWQRFLPSDYESILSRAVDPVEYSSKRELYLRLCDSILVDGGQMSFGLEKSTGRKCYMISPRIMNIVWSYEPQYWRWLSLAESRFAEVAELLTVCWLEVNGNIDTRLLSPRTTYVAYLVFKLASESYGLGPPPQLASVRLGAYASEIDVCLQDDDDDDGDGDDSDDDDDQEEGGRWQQRRHLRDDGWMEIELGEFYNDVGDDGDVEMSCSSVKALHWKSGLIVQGLEVRPKI</sequence>
<feature type="compositionally biased region" description="Acidic residues" evidence="1">
    <location>
        <begin position="204"/>
        <end position="223"/>
    </location>
</feature>
<dbReference type="InterPro" id="IPR025886">
    <property type="entry name" value="PP2-like"/>
</dbReference>
<dbReference type="PANTHER" id="PTHR32278">
    <property type="entry name" value="F-BOX DOMAIN-CONTAINING PROTEIN"/>
    <property type="match status" value="1"/>
</dbReference>
<dbReference type="PROSITE" id="PS50181">
    <property type="entry name" value="FBOX"/>
    <property type="match status" value="1"/>
</dbReference>
<dbReference type="InterPro" id="IPR001810">
    <property type="entry name" value="F-box_dom"/>
</dbReference>
<evidence type="ECO:0000256" key="1">
    <source>
        <dbReference type="SAM" id="MobiDB-lite"/>
    </source>
</evidence>
<dbReference type="KEGG" id="egu:105046917"/>